<name>A0A8S9QP29_BRACR</name>
<comment type="caution">
    <text evidence="1">The sequence shown here is derived from an EMBL/GenBank/DDBJ whole genome shotgun (WGS) entry which is preliminary data.</text>
</comment>
<evidence type="ECO:0000313" key="1">
    <source>
        <dbReference type="EMBL" id="KAF3541633.1"/>
    </source>
</evidence>
<evidence type="ECO:0000313" key="2">
    <source>
        <dbReference type="Proteomes" id="UP000712600"/>
    </source>
</evidence>
<reference evidence="1" key="1">
    <citation type="submission" date="2019-12" db="EMBL/GenBank/DDBJ databases">
        <title>Genome sequencing and annotation of Brassica cretica.</title>
        <authorList>
            <person name="Studholme D.J."/>
            <person name="Sarris P."/>
        </authorList>
    </citation>
    <scope>NUCLEOTIDE SEQUENCE</scope>
    <source>
        <strain evidence="1">PFS-109/04</strain>
        <tissue evidence="1">Leaf</tissue>
    </source>
</reference>
<dbReference type="EMBL" id="QGKX02001290">
    <property type="protein sequence ID" value="KAF3541633.1"/>
    <property type="molecule type" value="Genomic_DNA"/>
</dbReference>
<dbReference type="Proteomes" id="UP000712600">
    <property type="component" value="Unassembled WGS sequence"/>
</dbReference>
<accession>A0A8S9QP29</accession>
<protein>
    <submittedName>
        <fullName evidence="1">Uncharacterized protein</fullName>
    </submittedName>
</protein>
<gene>
    <name evidence="1" type="ORF">F2Q69_00020215</name>
</gene>
<proteinExistence type="predicted"/>
<organism evidence="1 2">
    <name type="scientific">Brassica cretica</name>
    <name type="common">Mustard</name>
    <dbReference type="NCBI Taxonomy" id="69181"/>
    <lineage>
        <taxon>Eukaryota</taxon>
        <taxon>Viridiplantae</taxon>
        <taxon>Streptophyta</taxon>
        <taxon>Embryophyta</taxon>
        <taxon>Tracheophyta</taxon>
        <taxon>Spermatophyta</taxon>
        <taxon>Magnoliopsida</taxon>
        <taxon>eudicotyledons</taxon>
        <taxon>Gunneridae</taxon>
        <taxon>Pentapetalae</taxon>
        <taxon>rosids</taxon>
        <taxon>malvids</taxon>
        <taxon>Brassicales</taxon>
        <taxon>Brassicaceae</taxon>
        <taxon>Brassiceae</taxon>
        <taxon>Brassica</taxon>
    </lineage>
</organism>
<dbReference type="AlphaFoldDB" id="A0A8S9QP29"/>
<sequence>MALKNLIHIMSKPSHWLEPLLFPCNFKLFLLLEVTSGYSQVLIYYSRVLPPTWVGGTAVPPVPTPPGPCSDVGVRT</sequence>